<gene>
    <name evidence="19" type="primary">20194563</name>
    <name evidence="18" type="ORF">HELRODRAFT_102708</name>
</gene>
<dbReference type="FunFam" id="1.10.8.1220:FF:000001">
    <property type="entry name" value="Dynein axonemal heavy chain 5"/>
    <property type="match status" value="1"/>
</dbReference>
<dbReference type="InterPro" id="IPR026983">
    <property type="entry name" value="DHC"/>
</dbReference>
<dbReference type="OMA" id="ICENIMK"/>
<comment type="subcellular location">
    <subcellularLocation>
        <location evidence="1">Cell projection</location>
        <location evidence="1">Cilium</location>
        <location evidence="1">Flagellum</location>
    </subcellularLocation>
    <subcellularLocation>
        <location evidence="2">Cytoplasm</location>
        <location evidence="2">Cytoskeleton</location>
        <location evidence="2">Cilium axoneme</location>
    </subcellularLocation>
</comment>
<dbReference type="FunFam" id="1.10.287.2620:FF:000002">
    <property type="entry name" value="Dynein heavy chain 2, axonemal"/>
    <property type="match status" value="1"/>
</dbReference>
<evidence type="ECO:0000256" key="14">
    <source>
        <dbReference type="ARBA" id="ARBA00023212"/>
    </source>
</evidence>
<evidence type="ECO:0000313" key="18">
    <source>
        <dbReference type="EMBL" id="ESN95105.1"/>
    </source>
</evidence>
<dbReference type="InterPro" id="IPR042228">
    <property type="entry name" value="Dynein_linker_3"/>
</dbReference>
<feature type="domain" description="AAA+ ATPase" evidence="17">
    <location>
        <begin position="1479"/>
        <end position="1633"/>
    </location>
</feature>
<dbReference type="InterPro" id="IPR042222">
    <property type="entry name" value="Dynein_2_N"/>
</dbReference>
<dbReference type="GO" id="GO:0003341">
    <property type="term" value="P:cilium movement"/>
    <property type="evidence" value="ECO:0007669"/>
    <property type="project" value="UniProtKB-ARBA"/>
</dbReference>
<dbReference type="Gene3D" id="1.20.920.30">
    <property type="match status" value="1"/>
</dbReference>
<evidence type="ECO:0000313" key="19">
    <source>
        <dbReference type="EnsemblMetazoa" id="HelroP102708"/>
    </source>
</evidence>
<dbReference type="InterPro" id="IPR003593">
    <property type="entry name" value="AAA+_ATPase"/>
</dbReference>
<dbReference type="FunFam" id="1.10.8.720:FF:000001">
    <property type="entry name" value="dynein heavy chain 7, axonemal"/>
    <property type="match status" value="1"/>
</dbReference>
<dbReference type="Pfam" id="PF18198">
    <property type="entry name" value="AAA_lid_11"/>
    <property type="match status" value="1"/>
</dbReference>
<organism evidence="19 20">
    <name type="scientific">Helobdella robusta</name>
    <name type="common">Californian leech</name>
    <dbReference type="NCBI Taxonomy" id="6412"/>
    <lineage>
        <taxon>Eukaryota</taxon>
        <taxon>Metazoa</taxon>
        <taxon>Spiralia</taxon>
        <taxon>Lophotrochozoa</taxon>
        <taxon>Annelida</taxon>
        <taxon>Clitellata</taxon>
        <taxon>Hirudinea</taxon>
        <taxon>Rhynchobdellida</taxon>
        <taxon>Glossiphoniidae</taxon>
        <taxon>Helobdella</taxon>
    </lineage>
</organism>
<keyword evidence="5" id="KW-0493">Microtubule</keyword>
<protein>
    <recommendedName>
        <fullName evidence="17">AAA+ ATPase domain-containing protein</fullName>
    </recommendedName>
</protein>
<name>T1EDB1_HELRO</name>
<evidence type="ECO:0000256" key="12">
    <source>
        <dbReference type="ARBA" id="ARBA00023069"/>
    </source>
</evidence>
<dbReference type="Gene3D" id="1.10.8.710">
    <property type="match status" value="1"/>
</dbReference>
<dbReference type="FunFam" id="3.40.50.300:FF:002141">
    <property type="entry name" value="Dynein heavy chain"/>
    <property type="match status" value="1"/>
</dbReference>
<dbReference type="GO" id="GO:0008569">
    <property type="term" value="F:minus-end-directed microtubule motor activity"/>
    <property type="evidence" value="ECO:0007669"/>
    <property type="project" value="InterPro"/>
</dbReference>
<keyword evidence="12" id="KW-0969">Cilium</keyword>
<dbReference type="Gene3D" id="1.20.920.20">
    <property type="match status" value="1"/>
</dbReference>
<dbReference type="EMBL" id="KB097542">
    <property type="protein sequence ID" value="ESN95105.1"/>
    <property type="molecule type" value="Genomic_DNA"/>
</dbReference>
<dbReference type="GO" id="GO:0045505">
    <property type="term" value="F:dynein intermediate chain binding"/>
    <property type="evidence" value="ECO:0007669"/>
    <property type="project" value="InterPro"/>
</dbReference>
<dbReference type="InterPro" id="IPR035699">
    <property type="entry name" value="AAA_6"/>
</dbReference>
<dbReference type="EnsemblMetazoa" id="HelroT102708">
    <property type="protein sequence ID" value="HelroP102708"/>
    <property type="gene ID" value="HelroG102708"/>
</dbReference>
<dbReference type="FunFam" id="3.40.50.300:FF:000044">
    <property type="entry name" value="Dynein heavy chain 5, axonemal"/>
    <property type="match status" value="1"/>
</dbReference>
<dbReference type="InterPro" id="IPR043157">
    <property type="entry name" value="Dynein_AAA1S"/>
</dbReference>
<dbReference type="Pfam" id="PF22597">
    <property type="entry name" value="DYN_lid"/>
    <property type="match status" value="1"/>
</dbReference>
<comment type="similarity">
    <text evidence="3">Belongs to the dynein heavy chain family.</text>
</comment>
<dbReference type="FunFam" id="1.20.920.30:FF:000002">
    <property type="entry name" value="Dynein axonemal heavy chain 3"/>
    <property type="match status" value="1"/>
</dbReference>
<dbReference type="eggNOG" id="KOG3595">
    <property type="taxonomic scope" value="Eukaryota"/>
</dbReference>
<dbReference type="Pfam" id="PF12777">
    <property type="entry name" value="MT"/>
    <property type="match status" value="1"/>
</dbReference>
<dbReference type="Gene3D" id="1.20.140.100">
    <property type="entry name" value="Dynein heavy chain, N-terminal domain 2"/>
    <property type="match status" value="1"/>
</dbReference>
<feature type="domain" description="AAA+ ATPase" evidence="17">
    <location>
        <begin position="1198"/>
        <end position="1337"/>
    </location>
</feature>
<dbReference type="FunFam" id="1.20.1270.280:FF:000001">
    <property type="entry name" value="dynein heavy chain 7, axonemal"/>
    <property type="match status" value="1"/>
</dbReference>
<keyword evidence="7" id="KW-0547">Nucleotide-binding</keyword>
<dbReference type="InParanoid" id="T1EDB1"/>
<accession>T1EDB1</accession>
<dbReference type="FunFam" id="3.20.180.20:FF:000003">
    <property type="entry name" value="Dynein heavy chain 12, axonemal"/>
    <property type="match status" value="1"/>
</dbReference>
<dbReference type="FunFam" id="1.20.140.100:FF:000004">
    <property type="entry name" value="Dynein axonemal heavy chain 6"/>
    <property type="match status" value="1"/>
</dbReference>
<dbReference type="CTD" id="20194563"/>
<keyword evidence="14" id="KW-0206">Cytoskeleton</keyword>
<evidence type="ECO:0000256" key="13">
    <source>
        <dbReference type="ARBA" id="ARBA00023175"/>
    </source>
</evidence>
<dbReference type="PANTHER" id="PTHR22878">
    <property type="entry name" value="DYNEIN HEAVY CHAIN 6, AXONEMAL-LIKE-RELATED"/>
    <property type="match status" value="1"/>
</dbReference>
<keyword evidence="11 16" id="KW-0175">Coiled coil</keyword>
<evidence type="ECO:0000256" key="5">
    <source>
        <dbReference type="ARBA" id="ARBA00022701"/>
    </source>
</evidence>
<evidence type="ECO:0000256" key="11">
    <source>
        <dbReference type="ARBA" id="ARBA00023054"/>
    </source>
</evidence>
<proteinExistence type="inferred from homology"/>
<dbReference type="InterPro" id="IPR043160">
    <property type="entry name" value="Dynein_C_barrel"/>
</dbReference>
<dbReference type="FunFam" id="3.10.490.20:FF:000001">
    <property type="entry name" value="dynein heavy chain 7, axonemal"/>
    <property type="match status" value="1"/>
</dbReference>
<dbReference type="Gene3D" id="1.20.58.1120">
    <property type="match status" value="1"/>
</dbReference>
<keyword evidence="8" id="KW-0067">ATP-binding</keyword>
<dbReference type="Pfam" id="PF12775">
    <property type="entry name" value="AAA_7"/>
    <property type="match status" value="1"/>
</dbReference>
<dbReference type="InterPro" id="IPR024317">
    <property type="entry name" value="Dynein_heavy_chain_D4_dom"/>
</dbReference>
<keyword evidence="4" id="KW-0963">Cytoplasm</keyword>
<dbReference type="Gene3D" id="3.20.180.20">
    <property type="entry name" value="Dynein heavy chain, N-terminal domain 2"/>
    <property type="match status" value="1"/>
</dbReference>
<dbReference type="InterPro" id="IPR041658">
    <property type="entry name" value="AAA_lid_11"/>
</dbReference>
<dbReference type="FunFam" id="3.40.50.300:FF:000362">
    <property type="entry name" value="Dynein, axonemal, heavy chain 6"/>
    <property type="match status" value="1"/>
</dbReference>
<dbReference type="Gene3D" id="1.10.8.720">
    <property type="entry name" value="Region D6 of dynein motor"/>
    <property type="match status" value="1"/>
</dbReference>
<dbReference type="SUPFAM" id="SSF52540">
    <property type="entry name" value="P-loop containing nucleoside triphosphate hydrolases"/>
    <property type="match status" value="4"/>
</dbReference>
<dbReference type="STRING" id="6412.T1EDB1"/>
<dbReference type="GO" id="GO:0051959">
    <property type="term" value="F:dynein light intermediate chain binding"/>
    <property type="evidence" value="ECO:0007669"/>
    <property type="project" value="InterPro"/>
</dbReference>
<dbReference type="FunFam" id="1.10.8.710:FF:000004">
    <property type="entry name" value="Dynein axonemal heavy chain 6"/>
    <property type="match status" value="1"/>
</dbReference>
<dbReference type="HOGENOM" id="CLU_000038_0_1_1"/>
<dbReference type="Pfam" id="PF18199">
    <property type="entry name" value="Dynein_C"/>
    <property type="match status" value="1"/>
</dbReference>
<dbReference type="InterPro" id="IPR013602">
    <property type="entry name" value="Dynein_heavy_linker"/>
</dbReference>
<dbReference type="SMART" id="SM00382">
    <property type="entry name" value="AAA"/>
    <property type="match status" value="3"/>
</dbReference>
<dbReference type="InterPro" id="IPR004273">
    <property type="entry name" value="Dynein_heavy_D6_P-loop"/>
</dbReference>
<feature type="coiled-coil region" evidence="16">
    <location>
        <begin position="2741"/>
        <end position="2806"/>
    </location>
</feature>
<keyword evidence="6" id="KW-0677">Repeat</keyword>
<dbReference type="InterPro" id="IPR035706">
    <property type="entry name" value="AAA_9"/>
</dbReference>
<dbReference type="OrthoDB" id="5593012at2759"/>
<evidence type="ECO:0000256" key="10">
    <source>
        <dbReference type="ARBA" id="ARBA00023017"/>
    </source>
</evidence>
<evidence type="ECO:0000259" key="17">
    <source>
        <dbReference type="SMART" id="SM00382"/>
    </source>
</evidence>
<dbReference type="InterPro" id="IPR024743">
    <property type="entry name" value="Dynein_HC_stalk"/>
</dbReference>
<evidence type="ECO:0000256" key="6">
    <source>
        <dbReference type="ARBA" id="ARBA00022737"/>
    </source>
</evidence>
<dbReference type="EMBL" id="AMQM01006920">
    <property type="status" value="NOT_ANNOTATED_CDS"/>
    <property type="molecule type" value="Genomic_DNA"/>
</dbReference>
<evidence type="ECO:0000256" key="8">
    <source>
        <dbReference type="ARBA" id="ARBA00022840"/>
    </source>
</evidence>
<evidence type="ECO:0000313" key="20">
    <source>
        <dbReference type="Proteomes" id="UP000015101"/>
    </source>
</evidence>
<dbReference type="GO" id="GO:0005874">
    <property type="term" value="C:microtubule"/>
    <property type="evidence" value="ECO:0007669"/>
    <property type="project" value="UniProtKB-KW"/>
</dbReference>
<dbReference type="Pfam" id="PF12780">
    <property type="entry name" value="AAA_8"/>
    <property type="match status" value="1"/>
</dbReference>
<dbReference type="Gene3D" id="1.10.472.130">
    <property type="match status" value="1"/>
</dbReference>
<keyword evidence="20" id="KW-1185">Reference proteome</keyword>
<keyword evidence="9" id="KW-0282">Flagellum</keyword>
<reference evidence="20" key="1">
    <citation type="submission" date="2012-12" db="EMBL/GenBank/DDBJ databases">
        <authorList>
            <person name="Hellsten U."/>
            <person name="Grimwood J."/>
            <person name="Chapman J.A."/>
            <person name="Shapiro H."/>
            <person name="Aerts A."/>
            <person name="Otillar R.P."/>
            <person name="Terry A.Y."/>
            <person name="Boore J.L."/>
            <person name="Simakov O."/>
            <person name="Marletaz F."/>
            <person name="Cho S.-J."/>
            <person name="Edsinger-Gonzales E."/>
            <person name="Havlak P."/>
            <person name="Kuo D.-H."/>
            <person name="Larsson T."/>
            <person name="Lv J."/>
            <person name="Arendt D."/>
            <person name="Savage R."/>
            <person name="Osoegawa K."/>
            <person name="de Jong P."/>
            <person name="Lindberg D.R."/>
            <person name="Seaver E.C."/>
            <person name="Weisblat D.A."/>
            <person name="Putnam N.H."/>
            <person name="Grigoriev I.V."/>
            <person name="Rokhsar D.S."/>
        </authorList>
    </citation>
    <scope>NUCLEOTIDE SEQUENCE</scope>
</reference>
<dbReference type="InterPro" id="IPR027417">
    <property type="entry name" value="P-loop_NTPase"/>
</dbReference>
<reference evidence="18 20" key="2">
    <citation type="journal article" date="2013" name="Nature">
        <title>Insights into bilaterian evolution from three spiralian genomes.</title>
        <authorList>
            <person name="Simakov O."/>
            <person name="Marletaz F."/>
            <person name="Cho S.J."/>
            <person name="Edsinger-Gonzales E."/>
            <person name="Havlak P."/>
            <person name="Hellsten U."/>
            <person name="Kuo D.H."/>
            <person name="Larsson T."/>
            <person name="Lv J."/>
            <person name="Arendt D."/>
            <person name="Savage R."/>
            <person name="Osoegawa K."/>
            <person name="de Jong P."/>
            <person name="Grimwood J."/>
            <person name="Chapman J.A."/>
            <person name="Shapiro H."/>
            <person name="Aerts A."/>
            <person name="Otillar R.P."/>
            <person name="Terry A.Y."/>
            <person name="Boore J.L."/>
            <person name="Grigoriev I.V."/>
            <person name="Lindberg D.R."/>
            <person name="Seaver E.C."/>
            <person name="Weisblat D.A."/>
            <person name="Putnam N.H."/>
            <person name="Rokhsar D.S."/>
        </authorList>
    </citation>
    <scope>NUCLEOTIDE SEQUENCE</scope>
</reference>
<reference evidence="19" key="3">
    <citation type="submission" date="2015-06" db="UniProtKB">
        <authorList>
            <consortium name="EnsemblMetazoa"/>
        </authorList>
    </citation>
    <scope>IDENTIFICATION</scope>
</reference>
<evidence type="ECO:0000256" key="1">
    <source>
        <dbReference type="ARBA" id="ARBA00004230"/>
    </source>
</evidence>
<dbReference type="FunFam" id="3.40.50.300:FF:000223">
    <property type="entry name" value="Dynein heavy chain 3, axonemal"/>
    <property type="match status" value="1"/>
</dbReference>
<dbReference type="RefSeq" id="XP_009026756.1">
    <property type="nucleotide sequence ID" value="XM_009028508.1"/>
</dbReference>
<dbReference type="GO" id="GO:0005524">
    <property type="term" value="F:ATP binding"/>
    <property type="evidence" value="ECO:0007669"/>
    <property type="project" value="UniProtKB-KW"/>
</dbReference>
<dbReference type="Gene3D" id="1.10.8.1220">
    <property type="match status" value="1"/>
</dbReference>
<dbReference type="Gene3D" id="3.10.490.20">
    <property type="match status" value="1"/>
</dbReference>
<dbReference type="PANTHER" id="PTHR22878:SF70">
    <property type="entry name" value="DYNEIN HEAVY CHAIN 2, AXONEMAL"/>
    <property type="match status" value="1"/>
</dbReference>
<dbReference type="GO" id="GO:0031514">
    <property type="term" value="C:motile cilium"/>
    <property type="evidence" value="ECO:0007669"/>
    <property type="project" value="UniProtKB-SubCell"/>
</dbReference>
<evidence type="ECO:0000256" key="7">
    <source>
        <dbReference type="ARBA" id="ARBA00022741"/>
    </source>
</evidence>
<dbReference type="InterPro" id="IPR041228">
    <property type="entry name" value="Dynein_C"/>
</dbReference>
<dbReference type="Gene3D" id="3.40.50.300">
    <property type="entry name" value="P-loop containing nucleotide triphosphate hydrolases"/>
    <property type="match status" value="5"/>
</dbReference>
<dbReference type="Gene3D" id="1.10.287.2620">
    <property type="match status" value="1"/>
</dbReference>
<dbReference type="Proteomes" id="UP000015101">
    <property type="component" value="Unassembled WGS sequence"/>
</dbReference>
<dbReference type="InterPro" id="IPR041466">
    <property type="entry name" value="Dynein_AAA5_ext"/>
</dbReference>
<dbReference type="Pfam" id="PF17852">
    <property type="entry name" value="Dynein_AAA_lid"/>
    <property type="match status" value="1"/>
</dbReference>
<dbReference type="Gene3D" id="1.20.1270.280">
    <property type="match status" value="1"/>
</dbReference>
<evidence type="ECO:0000256" key="9">
    <source>
        <dbReference type="ARBA" id="ARBA00022846"/>
    </source>
</evidence>
<dbReference type="FunFam" id="1.20.920.20:FF:000006">
    <property type="entry name" value="Dynein, axonemal, heavy chain 6"/>
    <property type="match status" value="1"/>
</dbReference>
<evidence type="ECO:0000256" key="2">
    <source>
        <dbReference type="ARBA" id="ARBA00004430"/>
    </source>
</evidence>
<sequence length="3951" mass="451387">MVNYELLRERVDKIPLPQIPDTWIPKLIQSIPSRYKNSERFKNVLDGLVDEISSMFHKSMKEFTSKYLCVCVCTFEKMTSPPTTTTTIEITLGSCKEQFQQHRKRIKLNLHVLKASVRLAFELGEKALRRNIICDFKLLCQKSPFTIKYLRSFVSRECDSFEERTMTGWLVEIIKIFESHKDVEKLKGTKLQSYNRCLDILMSIQLRDLIERSVDTWLQLITSVKYITNNNLIPMVLVALTYEDGSVQFYPTTPDVQGAFCEVVDKIANTLQLVPTVSSSTKHNNKNHNDDVTGDDDDDDFRYINCKLNDDEVGNIHASIRSSMEENTYGYVVNGDAMNDVINRFDADSTSTEELIKMSEQFEKVSREISTLPRLVHFGLVVVDSSDLKQELCKGCKLLSSYILDRLAGNLALESSSLISEYEQIYKRASEVPDNSEQLVELIQFIDTARTKELVELKIRVSEFAQHLVSLLSCYLFSKERMASNTRVVLWPSEISPIFELSGEKAESLKVMARKMLSSSSEQLFAELKKIRDRCQEFNDYVDVDQMAFYATCVKSVQQRLNDAIEKGKWINREESIYKCPITDFREAEDIAVSLELFYRLFSVVSKWRKAEKRWMDGTFLELSAGQIEADLEEYAQEMYKVNKQFINRRKKKTQSKIMTSVKTIKEKITNNNEEPAVFQVINAVLESMKKFRNHIPTIMVLCNLGLRQRHWTQMSDLAKFDLTPDSSTTLRKMLTLNLGPYMEQFEAISASASKEFSLEKAKKKMLDDWTNVKFNLTLYRETGVSILASVDEIQMLLEDQIVKTQTMRGSPFIRPFEKEIKQWEQRMTFIQDGIVEWLKVQAQWLYLDPIFASEDITRQMPDEARMFAAVDLKWKGIMKNTVLHPLVLSATSYPNLLDILKECTTLLDSINKGLNMYLELKRLFFPRLFFFLSNDEMLEILSETKDPTRVQPHLKKCFEGACSLEFNEKLEITAMRSSESEKVVFSEVVCTQATKGAVEKWLLNVQQVMLMSIKHVIQQSNAAYLKESRVHWVMNWPGQVILCVSQIHWTAGVHRSIKERTLNEFETHLNKQLSEIVELIRGSLTRHQRITLGALVVIDVHARDVVKELTDRKIENEKDFAWMAQLRYYIKDGNDTITATTTAAAAATTSNNNGDVVVSIVNAMAKYAYEYLGNTDRLVITPLTDRCYRTLMGAFQLNLNGAPEGPAGTGKTETTKDLAKALAVQCVVFNCSDGLDYIAMGKFFKGLASSGAWSCFDEFNRIELEVLSVVAQQILCIIRAVQSHVDVFIFEGTELKLNPNCFLCVTMNPGYAGRSELPDNLKVLFRTVAMMVPDYAMIAEISLYSFGFINARQLSVKIVTTYRLCSEQLSTQFHYDYGMRAVKAVLCAAGNLKLNYKDADESILMLRSIMEVNLPKFLAHDIPLFEGIISDLFPNVKLPKERYSQLLDAVDKVASDDNLTMVDFFAEKLIQMNEMMTVRHGFMLVGEPYGGKSTVIHTMAKAMNYLANNNNNNNNNNNSNNNNNNFSKVTCKIINPKSITMGQLYGQFDAVSHEWSDGLIAITFREFASHSMRGRRWVIFDGPIDALWIENMNTVLDDNKKLCLMSGEVIQLPTSMNLIFETLDLSMASPATVSRCGMIYFEPKMLGWQCMLHSWLRTLKNNINDNSNDIKNNDSNINNHNDKSSSELVYIDIVAELKKFVVYALEGAIEFVTENCRATYLRMTVSMLVGCFFRFVTMVIRDAHEKLFGETSSSALDDQLNRLSHLFKLIIFSLVWSIGCVLDENDRIKFNARINELMNINELTKNNVLISIDGGGKFENSRKVADVYGGLLPAHGELVYDYYVENNEWLPWLLKAEEKQASTSKIVTSSSAKLQNVLIPTVDTERYNGIMDFCIRYKEPLLIVGPTGTGKSVYVREKLLRGVQRDVYKPAFINFSAQTTANQTQNLIMSKLEKRRKGYYGPPINKKSIIFIDDFNLPSHEKFGAQPPLELLRFCLEHGHWYDLKDTSKIHLQDVQFIGAMVPTMGGIRGHVDGRVLRHFLITSVNSFSDESLVRIFSCVVLTFLKSANETKQLELTKFGLKIVEATKDIYKTSTSILLPTPNKSHYLFNLRDFSRVVSGLSLVQKAHLNDTSVLIRLWCHEVLRVFSDRLVNSEDKVWLADLIEKTINKHFDVKFHDVFEHLLKDRTSYTTADVLSDLMFGSYMCIDKEVDERTYDEVNSMKDFHKVVEQYLDEYNVVNKTRMNLVIFKYALEHLSRISRILLIPGGNMLLVGVGGSGRQSVTRLAAYISNVHVNQPEITKSYGINEWHDDLKALLRNAGAHNKPCIFFLVDSQLNEDSFLEEVDNLLNAGEVSNIFSADEYVDIVEIVSNNNNDDLTPLELYAHFVERSKANLHIIITFSPIGGTFRSRLRQYPSLVNCCTIDWYQPWPSDALHCVAAKFLENVKIKENEKRETVEICQYFHSSSTLLSVKYLEQLGRHTYVTPTSYLEMINLLSTLINSKQDSTMKAKKRYVCGLEKLAFAASQVADMQNELENLKPQLIKMAEENVRMMKNIDDESQEMEYTSEIVRSEEVVAKRQAASAQELKDECEAELAEAIPALETAITALNTLKPSDITIVKSMVNPPSGVKLVMAAVCVMKGIPPEKIVDPNGTGAKILDFWGPSKKLLGDLNFLKDLKEFDKDSIQVTTMTKIRKEFINNPDFDPNKVANASSAAEGLCKWVLAMEIYDRVAKIVAPKKEKMRLAEAELKKTLDQLKMKRAELKSVEERLMNLKHQFQEMLEKKEKLEKQVALCEAKLDRAERLIKGLGGEKERWTDATVQLQLRYDSLLGDILLSAASIAYLGPYTLSFREMCIADWIKVCQKHDISVSSNFSLSLTLGDPVVIQSWNIAGLPNDPFSIDNAVIIANSTKWPLMIDPQGQANYWTKNMEKENKLQVIRLTESDYMRTLENCISFGNPILLENVQEELDPVFEPLLLKQTYKQSGVDMIRLGENVIEYSSDFRFYVTTRVRNPHYLPEVATKVALINFMITREGLEDQLLGIVVAKERPDLETERQSLILLSAENNKQLKEIEDKILVTLSQSEGNILEDETTVDFLDKSKMLSNEILKKQKVAMETEKQMDVSRQCYRPVAKHSAVLFFSVADLPNIDPMYQYSLSWFINLFRHSILDSNKSKILEKRISYLKNHFQHNLYENICRSLFDRHKLIFSFLLCANLLIANNEMTNNELLFFLTGGTGLNGPTDNPDSTWISERMWNQLCNLKQLSIFKDFISSFKSSINEWRVIYDDPSPHHQLLPPPWSEKLSDFQKLIIIRCIRPDKVIPATEKFIAEKLGQTFVEPPKFDLIRSYEDSDNCAPLIFVLSSGADPTAALMKFASDKGYHGDKFQSVSLGQGQGPVAARAIQQARLIGGWVLLQNCHLAISWMLQLEKICEGFKKDNTHAEFRLWLTSYPSDKFPVSVLQNGIKMTNEPPSGLKENLLQSYTSEPINDSEFFLGCPNKQHVFEKLVYGLCFFHALVQERKSFGATGFNIPYAFNQSDLRISLRQLQMFVNEYEKIPFDALTYLTGECNYGGRVTDDWDRRCLLTMLADFYNDDVIQAHRYKFSDGYLMPGKGTIEQYIEYIKHLPSSQPPQVFGMHENMNIMKHVNDTKQLFQGLLAVVAATLAASGCSEEKLYEIASEVLKKMDRKFDTVQASHRYPVVYEDSMNTVLVQEMTRYNRLIETIQKSLTDLQRAIRGLDIMSSEMESLGGSLLIGRIPDLWVGISYPSLKPLSSYIHDLTLRLKFMQNWYDNGKPDVFWISGFYFVQAFLTGVMQNHARSRVLPIDQLAFDFEILNTFKVADRPKYGAYIDGLFLDGGKWDVDSGLLVEQEMNVLYSPVPVIWLKPIKKVELLDGDPRYKCPMYKTSKRCGTLSTTGHSTNFIIIILLTSGRHHNHWIKRGTALLCQLDD</sequence>
<evidence type="ECO:0000256" key="4">
    <source>
        <dbReference type="ARBA" id="ARBA00022490"/>
    </source>
</evidence>
<dbReference type="InterPro" id="IPR054354">
    <property type="entry name" value="DYNC2H1-like_lid"/>
</dbReference>
<evidence type="ECO:0000256" key="3">
    <source>
        <dbReference type="ARBA" id="ARBA00008887"/>
    </source>
</evidence>
<dbReference type="Pfam" id="PF08393">
    <property type="entry name" value="DHC_N2"/>
    <property type="match status" value="1"/>
</dbReference>
<keyword evidence="10" id="KW-0243">Dynein</keyword>
<dbReference type="Pfam" id="PF12781">
    <property type="entry name" value="AAA_9"/>
    <property type="match status" value="1"/>
</dbReference>
<evidence type="ECO:0000256" key="16">
    <source>
        <dbReference type="SAM" id="Coils"/>
    </source>
</evidence>
<keyword evidence="15" id="KW-0966">Cell projection</keyword>
<dbReference type="FunFam" id="1.20.58.1120:FF:000001">
    <property type="entry name" value="dynein heavy chain 2, axonemal"/>
    <property type="match status" value="1"/>
</dbReference>
<keyword evidence="13" id="KW-0505">Motor protein</keyword>
<dbReference type="Pfam" id="PF03028">
    <property type="entry name" value="Dynein_heavy"/>
    <property type="match status" value="1"/>
</dbReference>
<dbReference type="GeneID" id="20194563"/>
<evidence type="ECO:0000256" key="15">
    <source>
        <dbReference type="ARBA" id="ARBA00023273"/>
    </source>
</evidence>
<dbReference type="Pfam" id="PF12774">
    <property type="entry name" value="AAA_6"/>
    <property type="match status" value="1"/>
</dbReference>
<dbReference type="Gene3D" id="6.10.140.1060">
    <property type="match status" value="1"/>
</dbReference>
<feature type="domain" description="AAA+ ATPase" evidence="17">
    <location>
        <begin position="1898"/>
        <end position="2069"/>
    </location>
</feature>
<dbReference type="InterPro" id="IPR042219">
    <property type="entry name" value="AAA_lid_11_sf"/>
</dbReference>
<dbReference type="KEGG" id="hro:HELRODRAFT_102708"/>
<dbReference type="GO" id="GO:0005858">
    <property type="term" value="C:axonemal dynein complex"/>
    <property type="evidence" value="ECO:0007669"/>
    <property type="project" value="UniProtKB-ARBA"/>
</dbReference>
<dbReference type="FunFam" id="3.40.50.300:FF:000353">
    <property type="entry name" value="Dynein axonemal heavy chain 1"/>
    <property type="match status" value="1"/>
</dbReference>